<comment type="caution">
    <text evidence="1">The sequence shown here is derived from an EMBL/GenBank/DDBJ whole genome shotgun (WGS) entry which is preliminary data.</text>
</comment>
<dbReference type="EMBL" id="CAJNNW010035096">
    <property type="protein sequence ID" value="CAE8725567.1"/>
    <property type="molecule type" value="Genomic_DNA"/>
</dbReference>
<dbReference type="Proteomes" id="UP000626109">
    <property type="component" value="Unassembled WGS sequence"/>
</dbReference>
<proteinExistence type="predicted"/>
<reference evidence="1" key="1">
    <citation type="submission" date="2021-02" db="EMBL/GenBank/DDBJ databases">
        <authorList>
            <person name="Dougan E. K."/>
            <person name="Rhodes N."/>
            <person name="Thang M."/>
            <person name="Chan C."/>
        </authorList>
    </citation>
    <scope>NUCLEOTIDE SEQUENCE</scope>
</reference>
<gene>
    <name evidence="1" type="ORF">PGLA2088_LOCUS44178</name>
</gene>
<organism evidence="1 2">
    <name type="scientific">Polarella glacialis</name>
    <name type="common">Dinoflagellate</name>
    <dbReference type="NCBI Taxonomy" id="89957"/>
    <lineage>
        <taxon>Eukaryota</taxon>
        <taxon>Sar</taxon>
        <taxon>Alveolata</taxon>
        <taxon>Dinophyceae</taxon>
        <taxon>Suessiales</taxon>
        <taxon>Suessiaceae</taxon>
        <taxon>Polarella</taxon>
    </lineage>
</organism>
<dbReference type="AlphaFoldDB" id="A0A813LEU8"/>
<evidence type="ECO:0000313" key="2">
    <source>
        <dbReference type="Proteomes" id="UP000626109"/>
    </source>
</evidence>
<sequence length="165" mass="18899">MDNIEQAHIAEQREIHRFSLRERLRQNKGAKDEWNTRSADLWQDNMQVRLSREAADVRFNNRTFHMQQEKLDRTRDFASTDVHRGVKDFETGLATLGLSKKLEARTLNGIPDQESSEDDDEDLHPERLLAQTTKAATGRDLVEALQSRLPSGQELEQEAGLLGCS</sequence>
<protein>
    <submittedName>
        <fullName evidence="1">Uncharacterized protein</fullName>
    </submittedName>
</protein>
<name>A0A813LEU8_POLGL</name>
<evidence type="ECO:0000313" key="1">
    <source>
        <dbReference type="EMBL" id="CAE8725567.1"/>
    </source>
</evidence>
<accession>A0A813LEU8</accession>